<dbReference type="CDD" id="cd00462">
    <property type="entry name" value="PTH"/>
    <property type="match status" value="1"/>
</dbReference>
<sequence>MKLVVGLGNPGKKYENTRHNIGWQLIEALRLVLDFTGFKKEGKFQSAVSEGTFQGQKIILAKPLTYMNNSGQAVGLIQRFYKINSEDILIIRDDLDLEFGKYREKQNSSSGGHNGINSIINQLGSKNFTQAKIGIKNELLPKMDPTDFVLKKFTRAEKQELEKLLPEYVLKIEKHLLANINIQTPNPK</sequence>
<evidence type="ECO:0000256" key="8">
    <source>
        <dbReference type="RuleBase" id="RU000673"/>
    </source>
</evidence>
<dbReference type="Gene3D" id="3.40.50.1470">
    <property type="entry name" value="Peptidyl-tRNA hydrolase"/>
    <property type="match status" value="1"/>
</dbReference>
<feature type="binding site" evidence="7">
    <location>
        <position position="14"/>
    </location>
    <ligand>
        <name>tRNA</name>
        <dbReference type="ChEBI" id="CHEBI:17843"/>
    </ligand>
</feature>
<dbReference type="InterPro" id="IPR018171">
    <property type="entry name" value="Pept_tRNA_hydro_CS"/>
</dbReference>
<feature type="site" description="Stabilizes the basic form of H active site to accept a proton" evidence="7">
    <location>
        <position position="93"/>
    </location>
</feature>
<evidence type="ECO:0000256" key="3">
    <source>
        <dbReference type="ARBA" id="ARBA00022801"/>
    </source>
</evidence>
<organism evidence="10 11">
    <name type="scientific">Candidatus Kerfeldbacteria bacterium CG_4_10_14_0_8_um_filter_42_10</name>
    <dbReference type="NCBI Taxonomy" id="2014248"/>
    <lineage>
        <taxon>Bacteria</taxon>
        <taxon>Candidatus Kerfeldiibacteriota</taxon>
    </lineage>
</organism>
<dbReference type="Proteomes" id="UP000230779">
    <property type="component" value="Unassembled WGS sequence"/>
</dbReference>
<dbReference type="EMBL" id="PFMD01000082">
    <property type="protein sequence ID" value="PIY95442.1"/>
    <property type="molecule type" value="Genomic_DNA"/>
</dbReference>
<comment type="function">
    <text evidence="7">Hydrolyzes ribosome-free peptidyl-tRNAs (with 1 or more amino acids incorporated), which drop off the ribosome during protein synthesis, or as a result of ribosome stalling.</text>
</comment>
<dbReference type="GO" id="GO:0000049">
    <property type="term" value="F:tRNA binding"/>
    <property type="evidence" value="ECO:0007669"/>
    <property type="project" value="UniProtKB-UniRule"/>
</dbReference>
<dbReference type="SUPFAM" id="SSF53178">
    <property type="entry name" value="Peptidyl-tRNA hydrolase-like"/>
    <property type="match status" value="1"/>
</dbReference>
<evidence type="ECO:0000256" key="7">
    <source>
        <dbReference type="HAMAP-Rule" id="MF_00083"/>
    </source>
</evidence>
<dbReference type="HAMAP" id="MF_00083">
    <property type="entry name" value="Pept_tRNA_hydro_bact"/>
    <property type="match status" value="1"/>
</dbReference>
<reference evidence="10 11" key="1">
    <citation type="submission" date="2017-09" db="EMBL/GenBank/DDBJ databases">
        <title>Depth-based differentiation of microbial function through sediment-hosted aquifers and enrichment of novel symbionts in the deep terrestrial subsurface.</title>
        <authorList>
            <person name="Probst A.J."/>
            <person name="Ladd B."/>
            <person name="Jarett J.K."/>
            <person name="Geller-Mcgrath D.E."/>
            <person name="Sieber C.M."/>
            <person name="Emerson J.B."/>
            <person name="Anantharaman K."/>
            <person name="Thomas B.C."/>
            <person name="Malmstrom R."/>
            <person name="Stieglmeier M."/>
            <person name="Klingl A."/>
            <person name="Woyke T."/>
            <person name="Ryan C.M."/>
            <person name="Banfield J.F."/>
        </authorList>
    </citation>
    <scope>NUCLEOTIDE SEQUENCE [LARGE SCALE GENOMIC DNA]</scope>
    <source>
        <strain evidence="10">CG_4_10_14_0_8_um_filter_42_10</strain>
    </source>
</reference>
<keyword evidence="3 7" id="KW-0378">Hydrolase</keyword>
<evidence type="ECO:0000313" key="11">
    <source>
        <dbReference type="Proteomes" id="UP000230779"/>
    </source>
</evidence>
<dbReference type="AlphaFoldDB" id="A0A2M7RFY0"/>
<feature type="site" description="Discriminates between blocked and unblocked aminoacyl-tRNA" evidence="7">
    <location>
        <position position="9"/>
    </location>
</feature>
<keyword evidence="4 7" id="KW-0694">RNA-binding</keyword>
<comment type="function">
    <text evidence="7">Catalyzes the release of premature peptidyl moieties from peptidyl-tRNA molecules trapped in stalled 50S ribosomal subunits, and thus maintains levels of free tRNAs and 50S ribosomes.</text>
</comment>
<gene>
    <name evidence="7" type="primary">pth</name>
    <name evidence="10" type="ORF">COY66_06840</name>
</gene>
<feature type="active site" description="Proton acceptor" evidence="7">
    <location>
        <position position="19"/>
    </location>
</feature>
<comment type="subcellular location">
    <subcellularLocation>
        <location evidence="7">Cytoplasm</location>
    </subcellularLocation>
</comment>
<dbReference type="GO" id="GO:0005737">
    <property type="term" value="C:cytoplasm"/>
    <property type="evidence" value="ECO:0007669"/>
    <property type="project" value="UniProtKB-SubCell"/>
</dbReference>
<comment type="subunit">
    <text evidence="7">Monomer.</text>
</comment>
<evidence type="ECO:0000256" key="5">
    <source>
        <dbReference type="ARBA" id="ARBA00038063"/>
    </source>
</evidence>
<dbReference type="FunFam" id="3.40.50.1470:FF:000001">
    <property type="entry name" value="Peptidyl-tRNA hydrolase"/>
    <property type="match status" value="1"/>
</dbReference>
<evidence type="ECO:0000256" key="4">
    <source>
        <dbReference type="ARBA" id="ARBA00022884"/>
    </source>
</evidence>
<accession>A0A2M7RFY0</accession>
<dbReference type="PROSITE" id="PS01195">
    <property type="entry name" value="PEPT_TRNA_HYDROL_1"/>
    <property type="match status" value="1"/>
</dbReference>
<proteinExistence type="inferred from homology"/>
<comment type="similarity">
    <text evidence="5 7 9">Belongs to the PTH family.</text>
</comment>
<dbReference type="GO" id="GO:0004045">
    <property type="term" value="F:peptidyl-tRNA hydrolase activity"/>
    <property type="evidence" value="ECO:0007669"/>
    <property type="project" value="UniProtKB-UniRule"/>
</dbReference>
<dbReference type="InterPro" id="IPR036416">
    <property type="entry name" value="Pept_tRNA_hydro_sf"/>
</dbReference>
<dbReference type="InterPro" id="IPR001328">
    <property type="entry name" value="Pept_tRNA_hydro"/>
</dbReference>
<dbReference type="Pfam" id="PF01195">
    <property type="entry name" value="Pept_tRNA_hydro"/>
    <property type="match status" value="1"/>
</dbReference>
<dbReference type="PANTHER" id="PTHR17224:SF1">
    <property type="entry name" value="PEPTIDYL-TRNA HYDROLASE"/>
    <property type="match status" value="1"/>
</dbReference>
<dbReference type="GO" id="GO:0006515">
    <property type="term" value="P:protein quality control for misfolded or incompletely synthesized proteins"/>
    <property type="evidence" value="ECO:0007669"/>
    <property type="project" value="UniProtKB-UniRule"/>
</dbReference>
<evidence type="ECO:0000256" key="9">
    <source>
        <dbReference type="RuleBase" id="RU004320"/>
    </source>
</evidence>
<feature type="binding site" evidence="7">
    <location>
        <position position="68"/>
    </location>
    <ligand>
        <name>tRNA</name>
        <dbReference type="ChEBI" id="CHEBI:17843"/>
    </ligand>
</feature>
<keyword evidence="7" id="KW-0963">Cytoplasm</keyword>
<dbReference type="GO" id="GO:0072344">
    <property type="term" value="P:rescue of stalled ribosome"/>
    <property type="evidence" value="ECO:0007669"/>
    <property type="project" value="UniProtKB-UniRule"/>
</dbReference>
<evidence type="ECO:0000313" key="10">
    <source>
        <dbReference type="EMBL" id="PIY95442.1"/>
    </source>
</evidence>
<dbReference type="PANTHER" id="PTHR17224">
    <property type="entry name" value="PEPTIDYL-TRNA HYDROLASE"/>
    <property type="match status" value="1"/>
</dbReference>
<feature type="binding site" evidence="7">
    <location>
        <position position="114"/>
    </location>
    <ligand>
        <name>tRNA</name>
        <dbReference type="ChEBI" id="CHEBI:17843"/>
    </ligand>
</feature>
<comment type="catalytic activity">
    <reaction evidence="7 8">
        <text>an N-acyl-L-alpha-aminoacyl-tRNA + H2O = an N-acyl-L-amino acid + a tRNA + H(+)</text>
        <dbReference type="Rhea" id="RHEA:54448"/>
        <dbReference type="Rhea" id="RHEA-COMP:10123"/>
        <dbReference type="Rhea" id="RHEA-COMP:13883"/>
        <dbReference type="ChEBI" id="CHEBI:15377"/>
        <dbReference type="ChEBI" id="CHEBI:15378"/>
        <dbReference type="ChEBI" id="CHEBI:59874"/>
        <dbReference type="ChEBI" id="CHEBI:78442"/>
        <dbReference type="ChEBI" id="CHEBI:138191"/>
        <dbReference type="EC" id="3.1.1.29"/>
    </reaction>
</comment>
<evidence type="ECO:0000256" key="6">
    <source>
        <dbReference type="ARBA" id="ARBA00050038"/>
    </source>
</evidence>
<protein>
    <recommendedName>
        <fullName evidence="6 7">Peptidyl-tRNA hydrolase</fullName>
        <shortName evidence="7">Pth</shortName>
        <ecNumber evidence="1 7">3.1.1.29</ecNumber>
    </recommendedName>
</protein>
<feature type="binding site" evidence="7">
    <location>
        <position position="66"/>
    </location>
    <ligand>
        <name>tRNA</name>
        <dbReference type="ChEBI" id="CHEBI:17843"/>
    </ligand>
</feature>
<evidence type="ECO:0000256" key="1">
    <source>
        <dbReference type="ARBA" id="ARBA00013260"/>
    </source>
</evidence>
<name>A0A2M7RFY0_9BACT</name>
<dbReference type="EC" id="3.1.1.29" evidence="1 7"/>
<comment type="caution">
    <text evidence="10">The sequence shown here is derived from an EMBL/GenBank/DDBJ whole genome shotgun (WGS) entry which is preliminary data.</text>
</comment>
<keyword evidence="2 7" id="KW-0820">tRNA-binding</keyword>
<dbReference type="NCBIfam" id="TIGR00447">
    <property type="entry name" value="pth"/>
    <property type="match status" value="1"/>
</dbReference>
<evidence type="ECO:0000256" key="2">
    <source>
        <dbReference type="ARBA" id="ARBA00022555"/>
    </source>
</evidence>